<dbReference type="Proteomes" id="UP001501727">
    <property type="component" value="Unassembled WGS sequence"/>
</dbReference>
<evidence type="ECO:0000256" key="1">
    <source>
        <dbReference type="SAM" id="SignalP"/>
    </source>
</evidence>
<organism evidence="2 3">
    <name type="scientific">Luteimonas lutimaris</name>
    <dbReference type="NCBI Taxonomy" id="698645"/>
    <lineage>
        <taxon>Bacteria</taxon>
        <taxon>Pseudomonadati</taxon>
        <taxon>Pseudomonadota</taxon>
        <taxon>Gammaproteobacteria</taxon>
        <taxon>Lysobacterales</taxon>
        <taxon>Lysobacteraceae</taxon>
        <taxon>Luteimonas</taxon>
    </lineage>
</organism>
<evidence type="ECO:0000313" key="3">
    <source>
        <dbReference type="Proteomes" id="UP001501727"/>
    </source>
</evidence>
<reference evidence="3" key="1">
    <citation type="journal article" date="2019" name="Int. J. Syst. Evol. Microbiol.">
        <title>The Global Catalogue of Microorganisms (GCM) 10K type strain sequencing project: providing services to taxonomists for standard genome sequencing and annotation.</title>
        <authorList>
            <consortium name="The Broad Institute Genomics Platform"/>
            <consortium name="The Broad Institute Genome Sequencing Center for Infectious Disease"/>
            <person name="Wu L."/>
            <person name="Ma J."/>
        </authorList>
    </citation>
    <scope>NUCLEOTIDE SEQUENCE [LARGE SCALE GENOMIC DNA]</scope>
    <source>
        <strain evidence="3">JCM 16916</strain>
    </source>
</reference>
<keyword evidence="1" id="KW-0732">Signal</keyword>
<name>A0ABP7N2C8_9GAMM</name>
<feature type="chain" id="PRO_5045355810" description="VCBS repeat-containing protein" evidence="1">
    <location>
        <begin position="27"/>
        <end position="377"/>
    </location>
</feature>
<evidence type="ECO:0008006" key="4">
    <source>
        <dbReference type="Google" id="ProtNLM"/>
    </source>
</evidence>
<accession>A0ABP7N2C8</accession>
<evidence type="ECO:0000313" key="2">
    <source>
        <dbReference type="EMBL" id="GAA3933089.1"/>
    </source>
</evidence>
<gene>
    <name evidence="2" type="ORF">GCM10022229_28560</name>
</gene>
<proteinExistence type="predicted"/>
<comment type="caution">
    <text evidence="2">The sequence shown here is derived from an EMBL/GenBank/DDBJ whole genome shotgun (WGS) entry which is preliminary data.</text>
</comment>
<dbReference type="EMBL" id="BAAAZU010000031">
    <property type="protein sequence ID" value="GAA3933089.1"/>
    <property type="molecule type" value="Genomic_DNA"/>
</dbReference>
<dbReference type="RefSeq" id="WP_344760700.1">
    <property type="nucleotide sequence ID" value="NZ_BAAAZU010000031.1"/>
</dbReference>
<protein>
    <recommendedName>
        <fullName evidence="4">VCBS repeat-containing protein</fullName>
    </recommendedName>
</protein>
<keyword evidence="3" id="KW-1185">Reference proteome</keyword>
<sequence length="377" mass="40839">MKHSTRPRAWAVALAAGMLSVAPVSASGEAEPTGNTRAAAAFLRDAILEAARNGQADPVQTVFGQLRDKAGVDVELPLDTGTRQPAAPSDLRCPDGISTGDCRAFQNYAFGPGDGYDGEGHDLGITLIDLDGDGRRDLVSDYYTGGTGLYSAIELIRQDPVRGFGPSRGESESRRQRMSYSINGRGGDQAFEILRIHGTSYAVYRDSFYALDTITLEMPFAPVEESARIEVRYRHRHRATQDGSEPEATRHDPATASLLAAVNQALSDRAWNDPDIGSETDRCPSDPEVDGQWPWHGAGHYSTEFTWSFPVRSAGKCLGATIVNFLGSYRTDQSACCAVWIYGPGYEEIATFHLATERRVISVEAGERGDPGPGLFD</sequence>
<feature type="signal peptide" evidence="1">
    <location>
        <begin position="1"/>
        <end position="26"/>
    </location>
</feature>